<dbReference type="AlphaFoldDB" id="A0A392U8W6"/>
<keyword evidence="2" id="KW-1185">Reference proteome</keyword>
<accession>A0A392U8W6</accession>
<evidence type="ECO:0000313" key="1">
    <source>
        <dbReference type="EMBL" id="MCI68870.1"/>
    </source>
</evidence>
<protein>
    <submittedName>
        <fullName evidence="1">Embryogenesis-associated protein EMB8-like</fullName>
    </submittedName>
</protein>
<comment type="caution">
    <text evidence="1">The sequence shown here is derived from an EMBL/GenBank/DDBJ whole genome shotgun (WGS) entry which is preliminary data.</text>
</comment>
<proteinExistence type="predicted"/>
<reference evidence="1 2" key="1">
    <citation type="journal article" date="2018" name="Front. Plant Sci.">
        <title>Red Clover (Trifolium pratense) and Zigzag Clover (T. medium) - A Picture of Genomic Similarities and Differences.</title>
        <authorList>
            <person name="Dluhosova J."/>
            <person name="Istvanek J."/>
            <person name="Nedelnik J."/>
            <person name="Repkova J."/>
        </authorList>
    </citation>
    <scope>NUCLEOTIDE SEQUENCE [LARGE SCALE GENOMIC DNA]</scope>
    <source>
        <strain evidence="2">cv. 10/8</strain>
        <tissue evidence="1">Leaf</tissue>
    </source>
</reference>
<name>A0A392U8W6_9FABA</name>
<feature type="non-terminal residue" evidence="1">
    <location>
        <position position="1"/>
    </location>
</feature>
<sequence>IKYLGEDGENVPIAGAVAVCSPWDLLVSILISKYNCCISVGID</sequence>
<dbReference type="EMBL" id="LXQA010744545">
    <property type="protein sequence ID" value="MCI68870.1"/>
    <property type="molecule type" value="Genomic_DNA"/>
</dbReference>
<dbReference type="Proteomes" id="UP000265520">
    <property type="component" value="Unassembled WGS sequence"/>
</dbReference>
<evidence type="ECO:0000313" key="2">
    <source>
        <dbReference type="Proteomes" id="UP000265520"/>
    </source>
</evidence>
<organism evidence="1 2">
    <name type="scientific">Trifolium medium</name>
    <dbReference type="NCBI Taxonomy" id="97028"/>
    <lineage>
        <taxon>Eukaryota</taxon>
        <taxon>Viridiplantae</taxon>
        <taxon>Streptophyta</taxon>
        <taxon>Embryophyta</taxon>
        <taxon>Tracheophyta</taxon>
        <taxon>Spermatophyta</taxon>
        <taxon>Magnoliopsida</taxon>
        <taxon>eudicotyledons</taxon>
        <taxon>Gunneridae</taxon>
        <taxon>Pentapetalae</taxon>
        <taxon>rosids</taxon>
        <taxon>fabids</taxon>
        <taxon>Fabales</taxon>
        <taxon>Fabaceae</taxon>
        <taxon>Papilionoideae</taxon>
        <taxon>50 kb inversion clade</taxon>
        <taxon>NPAAA clade</taxon>
        <taxon>Hologalegina</taxon>
        <taxon>IRL clade</taxon>
        <taxon>Trifolieae</taxon>
        <taxon>Trifolium</taxon>
    </lineage>
</organism>